<dbReference type="SMART" id="SM00260">
    <property type="entry name" value="CheW"/>
    <property type="match status" value="1"/>
</dbReference>
<dbReference type="Proteomes" id="UP000288215">
    <property type="component" value="Unassembled WGS sequence"/>
</dbReference>
<dbReference type="GO" id="GO:0005829">
    <property type="term" value="C:cytosol"/>
    <property type="evidence" value="ECO:0007669"/>
    <property type="project" value="TreeGrafter"/>
</dbReference>
<protein>
    <submittedName>
        <fullName evidence="5">Positive regulator of CheA protein activity (CheW)</fullName>
    </submittedName>
</protein>
<dbReference type="EMBL" id="RXGA01000003">
    <property type="protein sequence ID" value="RWX73305.1"/>
    <property type="molecule type" value="Genomic_DNA"/>
</dbReference>
<dbReference type="InterPro" id="IPR002545">
    <property type="entry name" value="CheW-lke_dom"/>
</dbReference>
<dbReference type="Gene3D" id="2.40.50.180">
    <property type="entry name" value="CheA-289, Domain 4"/>
    <property type="match status" value="1"/>
</dbReference>
<feature type="domain" description="CheW-like" evidence="4">
    <location>
        <begin position="7"/>
        <end position="147"/>
    </location>
</feature>
<reference evidence="5 6" key="1">
    <citation type="submission" date="2018-12" db="EMBL/GenBank/DDBJ databases">
        <title>The complete genome of the methanogenic archaea of the candidate phylum Verstraetearchaeota, obtained from the metagenome of underground thermal water.</title>
        <authorList>
            <person name="Kadnikov V.V."/>
            <person name="Mardanov A.V."/>
            <person name="Beletsky A.V."/>
            <person name="Karnachuk O.V."/>
            <person name="Ravin N.V."/>
        </authorList>
    </citation>
    <scope>NUCLEOTIDE SEQUENCE [LARGE SCALE GENOMIC DNA]</scope>
    <source>
        <strain evidence="5">Ch88</strain>
    </source>
</reference>
<gene>
    <name evidence="5" type="ORF">Metus_1279</name>
</gene>
<evidence type="ECO:0000313" key="5">
    <source>
        <dbReference type="EMBL" id="RWX73305.1"/>
    </source>
</evidence>
<keyword evidence="2" id="KW-0963">Cytoplasm</keyword>
<evidence type="ECO:0000313" key="6">
    <source>
        <dbReference type="Proteomes" id="UP000288215"/>
    </source>
</evidence>
<dbReference type="PANTHER" id="PTHR22617:SF23">
    <property type="entry name" value="CHEMOTAXIS PROTEIN CHEW"/>
    <property type="match status" value="1"/>
</dbReference>
<evidence type="ECO:0000256" key="3">
    <source>
        <dbReference type="ARBA" id="ARBA00022500"/>
    </source>
</evidence>
<comment type="subcellular location">
    <subcellularLocation>
        <location evidence="1">Cytoplasm</location>
    </subcellularLocation>
</comment>
<dbReference type="AlphaFoldDB" id="A0A444L6S9"/>
<evidence type="ECO:0000256" key="1">
    <source>
        <dbReference type="ARBA" id="ARBA00004496"/>
    </source>
</evidence>
<dbReference type="InterPro" id="IPR039315">
    <property type="entry name" value="CheW"/>
</dbReference>
<dbReference type="Pfam" id="PF01584">
    <property type="entry name" value="CheW"/>
    <property type="match status" value="1"/>
</dbReference>
<comment type="caution">
    <text evidence="5">The sequence shown here is derived from an EMBL/GenBank/DDBJ whole genome shotgun (WGS) entry which is preliminary data.</text>
</comment>
<dbReference type="GO" id="GO:0006935">
    <property type="term" value="P:chemotaxis"/>
    <property type="evidence" value="ECO:0007669"/>
    <property type="project" value="UniProtKB-KW"/>
</dbReference>
<proteinExistence type="predicted"/>
<accession>A0A444L6S9</accession>
<keyword evidence="3" id="KW-0145">Chemotaxis</keyword>
<sequence>MVDQKGEVQAITFQLGKEMYGIDVHQIKEIIKVKEYVKVPNAPDYIEGVINLRGQITPIVDLRKIFGMDHKEFDDNSRIIMVEFESDVVGLIVDCVVGVVTVPIEEIVKSPSIAMSANNSFISGIIRSEDNLTILIDVVRLLSERCQVKAEEGIKATRSSLYSEIATVKENLG</sequence>
<evidence type="ECO:0000259" key="4">
    <source>
        <dbReference type="PROSITE" id="PS50851"/>
    </source>
</evidence>
<dbReference type="GO" id="GO:0007165">
    <property type="term" value="P:signal transduction"/>
    <property type="evidence" value="ECO:0007669"/>
    <property type="project" value="InterPro"/>
</dbReference>
<dbReference type="PROSITE" id="PS50851">
    <property type="entry name" value="CHEW"/>
    <property type="match status" value="1"/>
</dbReference>
<dbReference type="SUPFAM" id="SSF50341">
    <property type="entry name" value="CheW-like"/>
    <property type="match status" value="1"/>
</dbReference>
<name>A0A444L6S9_METS7</name>
<evidence type="ECO:0000256" key="2">
    <source>
        <dbReference type="ARBA" id="ARBA00022490"/>
    </source>
</evidence>
<dbReference type="InterPro" id="IPR036061">
    <property type="entry name" value="CheW-like_dom_sf"/>
</dbReference>
<organism evidence="5 6">
    <name type="scientific">Methanosuratincola subterraneus</name>
    <dbReference type="NCBI Taxonomy" id="2593994"/>
    <lineage>
        <taxon>Archaea</taxon>
        <taxon>Thermoproteota</taxon>
        <taxon>Methanosuratincolia</taxon>
        <taxon>Candidatus Methanomethylicales</taxon>
        <taxon>Candidatus Methanomethylicaceae</taxon>
        <taxon>Candidatus Methanosuratincola (ex Vanwonterghem et al. 2016)</taxon>
    </lineage>
</organism>
<dbReference type="PANTHER" id="PTHR22617">
    <property type="entry name" value="CHEMOTAXIS SENSOR HISTIDINE KINASE-RELATED"/>
    <property type="match status" value="1"/>
</dbReference>
<dbReference type="FunFam" id="2.40.50.180:FF:000002">
    <property type="entry name" value="Chemotaxis protein CheW"/>
    <property type="match status" value="1"/>
</dbReference>
<dbReference type="Gene3D" id="2.30.30.40">
    <property type="entry name" value="SH3 Domains"/>
    <property type="match status" value="1"/>
</dbReference>